<dbReference type="PANTHER" id="PTHR22847">
    <property type="entry name" value="WD40 REPEAT PROTEIN"/>
    <property type="match status" value="1"/>
</dbReference>
<dbReference type="SMART" id="SM00320">
    <property type="entry name" value="WD40"/>
    <property type="match status" value="3"/>
</dbReference>
<dbReference type="Pfam" id="PF00400">
    <property type="entry name" value="WD40"/>
    <property type="match status" value="1"/>
</dbReference>
<dbReference type="InterPro" id="IPR015943">
    <property type="entry name" value="WD40/YVTN_repeat-like_dom_sf"/>
</dbReference>
<dbReference type="SUPFAM" id="SSF50978">
    <property type="entry name" value="WD40 repeat-like"/>
    <property type="match status" value="1"/>
</dbReference>
<dbReference type="GO" id="GO:1990234">
    <property type="term" value="C:transferase complex"/>
    <property type="evidence" value="ECO:0007669"/>
    <property type="project" value="UniProtKB-ARBA"/>
</dbReference>
<reference evidence="4 5" key="1">
    <citation type="journal article" date="2019" name="Nat. Ecol. Evol.">
        <title>Megaphylogeny resolves global patterns of mushroom evolution.</title>
        <authorList>
            <person name="Varga T."/>
            <person name="Krizsan K."/>
            <person name="Foldi C."/>
            <person name="Dima B."/>
            <person name="Sanchez-Garcia M."/>
            <person name="Sanchez-Ramirez S."/>
            <person name="Szollosi G.J."/>
            <person name="Szarkandi J.G."/>
            <person name="Papp V."/>
            <person name="Albert L."/>
            <person name="Andreopoulos W."/>
            <person name="Angelini C."/>
            <person name="Antonin V."/>
            <person name="Barry K.W."/>
            <person name="Bougher N.L."/>
            <person name="Buchanan P."/>
            <person name="Buyck B."/>
            <person name="Bense V."/>
            <person name="Catcheside P."/>
            <person name="Chovatia M."/>
            <person name="Cooper J."/>
            <person name="Damon W."/>
            <person name="Desjardin D."/>
            <person name="Finy P."/>
            <person name="Geml J."/>
            <person name="Haridas S."/>
            <person name="Hughes K."/>
            <person name="Justo A."/>
            <person name="Karasinski D."/>
            <person name="Kautmanova I."/>
            <person name="Kiss B."/>
            <person name="Kocsube S."/>
            <person name="Kotiranta H."/>
            <person name="LaButti K.M."/>
            <person name="Lechner B.E."/>
            <person name="Liimatainen K."/>
            <person name="Lipzen A."/>
            <person name="Lukacs Z."/>
            <person name="Mihaltcheva S."/>
            <person name="Morgado L.N."/>
            <person name="Niskanen T."/>
            <person name="Noordeloos M.E."/>
            <person name="Ohm R.A."/>
            <person name="Ortiz-Santana B."/>
            <person name="Ovrebo C."/>
            <person name="Racz N."/>
            <person name="Riley R."/>
            <person name="Savchenko A."/>
            <person name="Shiryaev A."/>
            <person name="Soop K."/>
            <person name="Spirin V."/>
            <person name="Szebenyi C."/>
            <person name="Tomsovsky M."/>
            <person name="Tulloss R.E."/>
            <person name="Uehling J."/>
            <person name="Grigoriev I.V."/>
            <person name="Vagvolgyi C."/>
            <person name="Papp T."/>
            <person name="Martin F.M."/>
            <person name="Miettinen O."/>
            <person name="Hibbett D.S."/>
            <person name="Nagy L.G."/>
        </authorList>
    </citation>
    <scope>NUCLEOTIDE SEQUENCE [LARGE SCALE GENOMIC DNA]</scope>
    <source>
        <strain evidence="4 5">FP101781</strain>
    </source>
</reference>
<keyword evidence="1 3" id="KW-0853">WD repeat</keyword>
<feature type="repeat" description="WD" evidence="3">
    <location>
        <begin position="28"/>
        <end position="69"/>
    </location>
</feature>
<dbReference type="PROSITE" id="PS00678">
    <property type="entry name" value="WD_REPEATS_1"/>
    <property type="match status" value="1"/>
</dbReference>
<dbReference type="InterPro" id="IPR001680">
    <property type="entry name" value="WD40_rpt"/>
</dbReference>
<comment type="caution">
    <text evidence="4">The sequence shown here is derived from an EMBL/GenBank/DDBJ whole genome shotgun (WGS) entry which is preliminary data.</text>
</comment>
<gene>
    <name evidence="4" type="ORF">FA13DRAFT_1703749</name>
</gene>
<organism evidence="4 5">
    <name type="scientific">Coprinellus micaceus</name>
    <name type="common">Glistening ink-cap mushroom</name>
    <name type="synonym">Coprinus micaceus</name>
    <dbReference type="NCBI Taxonomy" id="71717"/>
    <lineage>
        <taxon>Eukaryota</taxon>
        <taxon>Fungi</taxon>
        <taxon>Dikarya</taxon>
        <taxon>Basidiomycota</taxon>
        <taxon>Agaricomycotina</taxon>
        <taxon>Agaricomycetes</taxon>
        <taxon>Agaricomycetidae</taxon>
        <taxon>Agaricales</taxon>
        <taxon>Agaricineae</taxon>
        <taxon>Psathyrellaceae</taxon>
        <taxon>Coprinellus</taxon>
    </lineage>
</organism>
<evidence type="ECO:0000256" key="3">
    <source>
        <dbReference type="PROSITE-ProRule" id="PRU00221"/>
    </source>
</evidence>
<dbReference type="STRING" id="71717.A0A4Y7TZ09"/>
<keyword evidence="5" id="KW-1185">Reference proteome</keyword>
<evidence type="ECO:0000313" key="5">
    <source>
        <dbReference type="Proteomes" id="UP000298030"/>
    </source>
</evidence>
<evidence type="ECO:0000313" key="4">
    <source>
        <dbReference type="EMBL" id="TEB39420.1"/>
    </source>
</evidence>
<dbReference type="PANTHER" id="PTHR22847:SF637">
    <property type="entry name" value="WD REPEAT DOMAIN 5B"/>
    <property type="match status" value="1"/>
</dbReference>
<dbReference type="Proteomes" id="UP000298030">
    <property type="component" value="Unassembled WGS sequence"/>
</dbReference>
<dbReference type="PROSITE" id="PS50082">
    <property type="entry name" value="WD_REPEATS_2"/>
    <property type="match status" value="1"/>
</dbReference>
<name>A0A4Y7TZ09_COPMI</name>
<evidence type="ECO:0000256" key="1">
    <source>
        <dbReference type="ARBA" id="ARBA00022574"/>
    </source>
</evidence>
<proteinExistence type="predicted"/>
<dbReference type="Gene3D" id="2.130.10.10">
    <property type="entry name" value="YVTN repeat-like/Quinoprotein amine dehydrogenase"/>
    <property type="match status" value="1"/>
</dbReference>
<dbReference type="AlphaFoldDB" id="A0A4Y7TZ09"/>
<accession>A0A4Y7TZ09</accession>
<dbReference type="EMBL" id="QPFP01000001">
    <property type="protein sequence ID" value="TEB39420.1"/>
    <property type="molecule type" value="Genomic_DNA"/>
</dbReference>
<dbReference type="OrthoDB" id="10260946at2759"/>
<dbReference type="InterPro" id="IPR019775">
    <property type="entry name" value="WD40_repeat_CS"/>
</dbReference>
<keyword evidence="2" id="KW-0677">Repeat</keyword>
<protein>
    <submittedName>
        <fullName evidence="4">WD40 repeat-like protein</fullName>
    </submittedName>
</protein>
<evidence type="ECO:0000256" key="2">
    <source>
        <dbReference type="ARBA" id="ARBA00022737"/>
    </source>
</evidence>
<dbReference type="PROSITE" id="PS50294">
    <property type="entry name" value="WD_REPEATS_REGION"/>
    <property type="match status" value="1"/>
</dbReference>
<sequence length="406" mass="44663">MQDLQLSSTASTDEAPPTLPEFIEKHTLTGHTKPVNTLAISPDQAFILSGGDDCILIIWDVLSGRLLQEIRVHINGPVGSATWVWTDEDRVSSGFIFGCADGTVQYFRKEAASFRPICTQETSASRASVDAIAFDSHHHRVSTASGGTTCLWSLDHTGMLYRREDNPLLALNLALGLKEIRQVETQDLIVSTLLFIEAGTILVVCYLESQEAVAYEIDPWKVLWRRILRTRIGFALAAPNKTLAVSNLSDGIDIYSTPPSRLLDTHQHPVRQNYRLQMASFYGGAFVAVGSDSGKPRIYSRTGGLHRTVPHGHRLVPTIVSSQSGDTCYLGTAATEHPFDIKVWVATKAEVMVSSVEDGNQVLSPKQLLLIAFLCILTQIILSQLEPVSELGYMVAGRLLRLMQSY</sequence>
<dbReference type="InterPro" id="IPR036322">
    <property type="entry name" value="WD40_repeat_dom_sf"/>
</dbReference>